<dbReference type="OrthoDB" id="2120499at2759"/>
<dbReference type="AlphaFoldDB" id="A0A7K5YZZ7"/>
<dbReference type="Proteomes" id="UP000522270">
    <property type="component" value="Unassembled WGS sequence"/>
</dbReference>
<dbReference type="GO" id="GO:0045944">
    <property type="term" value="P:positive regulation of transcription by RNA polymerase II"/>
    <property type="evidence" value="ECO:0007669"/>
    <property type="project" value="TreeGrafter"/>
</dbReference>
<name>A0A7K5YZZ7_9AVES</name>
<feature type="non-terminal residue" evidence="1">
    <location>
        <position position="201"/>
    </location>
</feature>
<dbReference type="EMBL" id="VYZE01001361">
    <property type="protein sequence ID" value="NWU70855.1"/>
    <property type="molecule type" value="Genomic_DNA"/>
</dbReference>
<keyword evidence="2" id="KW-1185">Reference proteome</keyword>
<dbReference type="GO" id="GO:0008017">
    <property type="term" value="F:microtubule binding"/>
    <property type="evidence" value="ECO:0007669"/>
    <property type="project" value="InterPro"/>
</dbReference>
<dbReference type="PANTHER" id="PTHR15510">
    <property type="entry name" value="SPERM-ASSOCIATED ANTIGEN 8"/>
    <property type="match status" value="1"/>
</dbReference>
<reference evidence="1 2" key="1">
    <citation type="submission" date="2019-09" db="EMBL/GenBank/DDBJ databases">
        <title>Bird 10,000 Genomes (B10K) Project - Family phase.</title>
        <authorList>
            <person name="Zhang G."/>
        </authorList>
    </citation>
    <scope>NUCLEOTIDE SEQUENCE [LARGE SCALE GENOMIC DNA]</scope>
    <source>
        <strain evidence="1">B10K-DU-027-49</strain>
        <tissue evidence="1">Muscle</tissue>
    </source>
</reference>
<gene>
    <name evidence="1" type="primary">Spag8</name>
    <name evidence="1" type="ORF">PTEBUR_R04762</name>
</gene>
<comment type="caution">
    <text evidence="1">The sequence shown here is derived from an EMBL/GenBank/DDBJ whole genome shotgun (WGS) entry which is preliminary data.</text>
</comment>
<organism evidence="1 2">
    <name type="scientific">Pterocles burchelli</name>
    <dbReference type="NCBI Taxonomy" id="2585816"/>
    <lineage>
        <taxon>Eukaryota</taxon>
        <taxon>Metazoa</taxon>
        <taxon>Chordata</taxon>
        <taxon>Craniata</taxon>
        <taxon>Vertebrata</taxon>
        <taxon>Euteleostomi</taxon>
        <taxon>Archelosauria</taxon>
        <taxon>Archosauria</taxon>
        <taxon>Dinosauria</taxon>
        <taxon>Saurischia</taxon>
        <taxon>Theropoda</taxon>
        <taxon>Coelurosauria</taxon>
        <taxon>Aves</taxon>
        <taxon>Neognathae</taxon>
        <taxon>Neoaves</taxon>
        <taxon>Columbimorphae</taxon>
        <taxon>Pterocliformes</taxon>
        <taxon>Pteroclidae</taxon>
        <taxon>Pterocles</taxon>
    </lineage>
</organism>
<sequence>SAEQPSQVVPWGTCLIHNWQEERATNHLDHTPGWELGSEGFVYQHGHHGLLAYQLLSQPTDSTTMKDAYRSPHRVPLLRRGQREAMLEAMLFQKYRQAPVPLCHPPLQPCPPDPQSSCAPWACCPLCPWSHPFYLQPHNYCTEQPCSFWLEHAHSLPGVTSICTRASHFRRNTAFSTPITEYLELPLPCSSLSSHLQSRKQ</sequence>
<dbReference type="GO" id="GO:0005634">
    <property type="term" value="C:nucleus"/>
    <property type="evidence" value="ECO:0007669"/>
    <property type="project" value="TreeGrafter"/>
</dbReference>
<dbReference type="PANTHER" id="PTHR15510:SF5">
    <property type="entry name" value="SPERM-ASSOCIATED ANTIGEN 8"/>
    <property type="match status" value="1"/>
</dbReference>
<dbReference type="Pfam" id="PF22584">
    <property type="entry name" value="CFAP143"/>
    <property type="match status" value="2"/>
</dbReference>
<dbReference type="InterPro" id="IPR026124">
    <property type="entry name" value="Sperm-assoc_Ag8"/>
</dbReference>
<protein>
    <submittedName>
        <fullName evidence="1">SPAG8 protein</fullName>
    </submittedName>
</protein>
<feature type="non-terminal residue" evidence="1">
    <location>
        <position position="1"/>
    </location>
</feature>
<accession>A0A7K5YZZ7</accession>
<evidence type="ECO:0000313" key="2">
    <source>
        <dbReference type="Proteomes" id="UP000522270"/>
    </source>
</evidence>
<proteinExistence type="predicted"/>
<dbReference type="GO" id="GO:0005737">
    <property type="term" value="C:cytoplasm"/>
    <property type="evidence" value="ECO:0007669"/>
    <property type="project" value="TreeGrafter"/>
</dbReference>
<evidence type="ECO:0000313" key="1">
    <source>
        <dbReference type="EMBL" id="NWU70855.1"/>
    </source>
</evidence>